<evidence type="ECO:0000256" key="1">
    <source>
        <dbReference type="SAM" id="MobiDB-lite"/>
    </source>
</evidence>
<feature type="region of interest" description="Disordered" evidence="1">
    <location>
        <begin position="67"/>
        <end position="86"/>
    </location>
</feature>
<sequence>MHNNPPSLRRAGPRQGCHQGTSNSDFSFVMSSAEGGAPRRAFMTKLCGERPATRMAGVRWPLRKQFTRNTMPRNRLYKAGMKRPGL</sequence>
<protein>
    <submittedName>
        <fullName evidence="2">Uncharacterized protein</fullName>
    </submittedName>
</protein>
<reference evidence="2 3" key="1">
    <citation type="submission" date="2019-05" db="EMBL/GenBank/DDBJ databases">
        <title>Another draft genome of Portunus trituberculatus and its Hox gene families provides insights of decapod evolution.</title>
        <authorList>
            <person name="Jeong J.-H."/>
            <person name="Song I."/>
            <person name="Kim S."/>
            <person name="Choi T."/>
            <person name="Kim D."/>
            <person name="Ryu S."/>
            <person name="Kim W."/>
        </authorList>
    </citation>
    <scope>NUCLEOTIDE SEQUENCE [LARGE SCALE GENOMIC DNA]</scope>
    <source>
        <tissue evidence="2">Muscle</tissue>
    </source>
</reference>
<feature type="compositionally biased region" description="Polar residues" evidence="1">
    <location>
        <begin position="18"/>
        <end position="30"/>
    </location>
</feature>
<gene>
    <name evidence="2" type="ORF">E2C01_049893</name>
</gene>
<keyword evidence="3" id="KW-1185">Reference proteome</keyword>
<accession>A0A5B7GF08</accession>
<feature type="region of interest" description="Disordered" evidence="1">
    <location>
        <begin position="1"/>
        <end position="32"/>
    </location>
</feature>
<comment type="caution">
    <text evidence="2">The sequence shown here is derived from an EMBL/GenBank/DDBJ whole genome shotgun (WGS) entry which is preliminary data.</text>
</comment>
<dbReference type="Proteomes" id="UP000324222">
    <property type="component" value="Unassembled WGS sequence"/>
</dbReference>
<evidence type="ECO:0000313" key="3">
    <source>
        <dbReference type="Proteomes" id="UP000324222"/>
    </source>
</evidence>
<name>A0A5B7GF08_PORTR</name>
<dbReference type="EMBL" id="VSRR010013568">
    <property type="protein sequence ID" value="MPC55945.1"/>
    <property type="molecule type" value="Genomic_DNA"/>
</dbReference>
<proteinExistence type="predicted"/>
<dbReference type="AlphaFoldDB" id="A0A5B7GF08"/>
<organism evidence="2 3">
    <name type="scientific">Portunus trituberculatus</name>
    <name type="common">Swimming crab</name>
    <name type="synonym">Neptunus trituberculatus</name>
    <dbReference type="NCBI Taxonomy" id="210409"/>
    <lineage>
        <taxon>Eukaryota</taxon>
        <taxon>Metazoa</taxon>
        <taxon>Ecdysozoa</taxon>
        <taxon>Arthropoda</taxon>
        <taxon>Crustacea</taxon>
        <taxon>Multicrustacea</taxon>
        <taxon>Malacostraca</taxon>
        <taxon>Eumalacostraca</taxon>
        <taxon>Eucarida</taxon>
        <taxon>Decapoda</taxon>
        <taxon>Pleocyemata</taxon>
        <taxon>Brachyura</taxon>
        <taxon>Eubrachyura</taxon>
        <taxon>Portunoidea</taxon>
        <taxon>Portunidae</taxon>
        <taxon>Portuninae</taxon>
        <taxon>Portunus</taxon>
    </lineage>
</organism>
<evidence type="ECO:0000313" key="2">
    <source>
        <dbReference type="EMBL" id="MPC55945.1"/>
    </source>
</evidence>